<dbReference type="InterPro" id="IPR037208">
    <property type="entry name" value="Spo0E-like_sf"/>
</dbReference>
<dbReference type="InterPro" id="IPR018540">
    <property type="entry name" value="Spo0E-like"/>
</dbReference>
<dbReference type="GO" id="GO:0046983">
    <property type="term" value="F:protein dimerization activity"/>
    <property type="evidence" value="ECO:0007669"/>
    <property type="project" value="InterPro"/>
</dbReference>
<accession>A0A1T4M572</accession>
<organism evidence="1 2">
    <name type="scientific">Selenihalanaerobacter shriftii</name>
    <dbReference type="NCBI Taxonomy" id="142842"/>
    <lineage>
        <taxon>Bacteria</taxon>
        <taxon>Bacillati</taxon>
        <taxon>Bacillota</taxon>
        <taxon>Clostridia</taxon>
        <taxon>Halanaerobiales</taxon>
        <taxon>Halobacteroidaceae</taxon>
        <taxon>Selenihalanaerobacter</taxon>
    </lineage>
</organism>
<dbReference type="SUPFAM" id="SSF140500">
    <property type="entry name" value="BAS1536-like"/>
    <property type="match status" value="1"/>
</dbReference>
<proteinExistence type="predicted"/>
<dbReference type="OrthoDB" id="9968612at2"/>
<dbReference type="RefSeq" id="WP_159442912.1">
    <property type="nucleotide sequence ID" value="NZ_FUWM01000010.1"/>
</dbReference>
<protein>
    <submittedName>
        <fullName evidence="1">Spo0E like sporulation regulatory protein</fullName>
    </submittedName>
</protein>
<dbReference type="AlphaFoldDB" id="A0A1T4M572"/>
<evidence type="ECO:0000313" key="2">
    <source>
        <dbReference type="Proteomes" id="UP000190625"/>
    </source>
</evidence>
<dbReference type="Gene3D" id="4.10.280.10">
    <property type="entry name" value="Helix-loop-helix DNA-binding domain"/>
    <property type="match status" value="1"/>
</dbReference>
<keyword evidence="2" id="KW-1185">Reference proteome</keyword>
<gene>
    <name evidence="1" type="ORF">SAMN02745118_01344</name>
</gene>
<dbReference type="InterPro" id="IPR036638">
    <property type="entry name" value="HLH_DNA-bd_sf"/>
</dbReference>
<dbReference type="EMBL" id="FUWM01000010">
    <property type="protein sequence ID" value="SJZ62061.1"/>
    <property type="molecule type" value="Genomic_DNA"/>
</dbReference>
<evidence type="ECO:0000313" key="1">
    <source>
        <dbReference type="EMBL" id="SJZ62061.1"/>
    </source>
</evidence>
<name>A0A1T4M572_9FIRM</name>
<dbReference type="Proteomes" id="UP000190625">
    <property type="component" value="Unassembled WGS sequence"/>
</dbReference>
<reference evidence="2" key="1">
    <citation type="submission" date="2017-02" db="EMBL/GenBank/DDBJ databases">
        <authorList>
            <person name="Varghese N."/>
            <person name="Submissions S."/>
        </authorList>
    </citation>
    <scope>NUCLEOTIDE SEQUENCE [LARGE SCALE GENOMIC DNA]</scope>
    <source>
        <strain evidence="2">ATCC BAA-73</strain>
    </source>
</reference>
<dbReference type="STRING" id="142842.SAMN02745118_01344"/>
<sequence>MYDIKILKREINKLKVDLKELVTHNEKDKELNTKRIIDKSQELDELIVSFMKKE</sequence>
<dbReference type="Pfam" id="PF09388">
    <property type="entry name" value="SpoOE-like"/>
    <property type="match status" value="1"/>
</dbReference>
<dbReference type="GO" id="GO:0043937">
    <property type="term" value="P:regulation of sporulation"/>
    <property type="evidence" value="ECO:0007669"/>
    <property type="project" value="InterPro"/>
</dbReference>